<keyword evidence="1" id="KW-0436">Ligase</keyword>
<name>A0AC61S9D8_9EURY</name>
<protein>
    <submittedName>
        <fullName evidence="1">Arginine--tRNA ligase</fullName>
        <ecNumber evidence="1">6.1.1.19</ecNumber>
    </submittedName>
</protein>
<comment type="caution">
    <text evidence="1">The sequence shown here is derived from an EMBL/GenBank/DDBJ whole genome shotgun (WGS) entry which is preliminary data.</text>
</comment>
<sequence>MFLQFRSEVIEVLSTTLKELDLPVNDLDIKESVHADLASLVAFKLAPICKKSPVDIARMIHSSIKLHDDGLIEKVETTGPYLNFFVSRKLLNKALYNIQEQGIDIKSHEDRGKVILEHTSVNPNGPLHVGHIRNSIIGDTLTRILIRSGYEVESQYYINDMGRQIAIVSWALEQFDFDQKKKPDHAIADIYIKANQVLEQEPGKVAYIDELMQRIEKGDTEVAQQFKHGVDLAMDGIKYTLNRMNIKHDSFAWESTFVKNQDVDNTIERIKKTGRAKIHDGALMVDLLDYGYKKKLVIQRSDGTSLYTTRDLAYHLWKAGRCTWMIDVLGADHKLISGQLKAVLNALGEKEPDIVIFEFVSLPEGSMSTRRGKFITTDELLDQVEAQALLEVEKRRPDTTSQFKQQVAKFVGIGAIRYDVIKVSPEKSTVFDWREALDFEKQGAPFIQYSHARACSILANAEDSGFYQTNTDHDIGDDNIIHNNINNIDVSVLIEDTEIELIKQLSRFSWVIEAAARDLKPHYLAVYARELADSFNQFYRDVPVLSADEHLRSSRLVLVDCARIMLDAVLDTLGIYPPRNM</sequence>
<dbReference type="Proteomes" id="UP000315423">
    <property type="component" value="Unassembled WGS sequence"/>
</dbReference>
<reference evidence="1" key="1">
    <citation type="submission" date="2018-09" db="EMBL/GenBank/DDBJ databases">
        <title>A genomic encyclopedia of anaerobic methanotrophic archaea.</title>
        <authorList>
            <person name="Skennerton C.T."/>
            <person name="Chadwick G.L."/>
            <person name="Laso-Perez R."/>
            <person name="Leu A.O."/>
            <person name="Speth D.R."/>
            <person name="Yu H."/>
            <person name="Morgan-Lang C."/>
            <person name="Hatzenpichler R."/>
            <person name="Goudeau D."/>
            <person name="Malmstrom R."/>
            <person name="Woyke T."/>
            <person name="Hallam S."/>
            <person name="Tyson G.W."/>
            <person name="Wegener G."/>
            <person name="Boetius A."/>
            <person name="Orphan V.J."/>
        </authorList>
    </citation>
    <scope>NUCLEOTIDE SEQUENCE</scope>
    <source>
        <strain evidence="1">CONS3730D10UFb2</strain>
    </source>
</reference>
<accession>A0AC61S9D8</accession>
<evidence type="ECO:0000313" key="1">
    <source>
        <dbReference type="EMBL" id="TKY91086.1"/>
    </source>
</evidence>
<organism evidence="1 2">
    <name type="scientific">Candidatus Methanomarinus sp</name>
    <dbReference type="NCBI Taxonomy" id="3386244"/>
    <lineage>
        <taxon>Archaea</taxon>
        <taxon>Methanobacteriati</taxon>
        <taxon>Methanobacteriota</taxon>
        <taxon>Stenosarchaea group</taxon>
        <taxon>Methanomicrobia</taxon>
        <taxon>Methanosarcinales</taxon>
        <taxon>ANME-2 cluster</taxon>
        <taxon>Candidatus Methanocomedenaceae</taxon>
        <taxon>Candidatus Methanomarinus</taxon>
    </lineage>
</organism>
<gene>
    <name evidence="1" type="ORF">C5S46_07660</name>
</gene>
<proteinExistence type="predicted"/>
<evidence type="ECO:0000313" key="2">
    <source>
        <dbReference type="Proteomes" id="UP000315423"/>
    </source>
</evidence>
<dbReference type="EMBL" id="QYBA01000263">
    <property type="protein sequence ID" value="TKY91086.1"/>
    <property type="molecule type" value="Genomic_DNA"/>
</dbReference>
<dbReference type="EC" id="6.1.1.19" evidence="1"/>